<dbReference type="EMBL" id="LAZR01035703">
    <property type="protein sequence ID" value="KKL26802.1"/>
    <property type="molecule type" value="Genomic_DNA"/>
</dbReference>
<gene>
    <name evidence="1" type="ORF">LCGC14_2391590</name>
</gene>
<comment type="caution">
    <text evidence="1">The sequence shown here is derived from an EMBL/GenBank/DDBJ whole genome shotgun (WGS) entry which is preliminary data.</text>
</comment>
<organism evidence="1">
    <name type="scientific">marine sediment metagenome</name>
    <dbReference type="NCBI Taxonomy" id="412755"/>
    <lineage>
        <taxon>unclassified sequences</taxon>
        <taxon>metagenomes</taxon>
        <taxon>ecological metagenomes</taxon>
    </lineage>
</organism>
<dbReference type="AlphaFoldDB" id="A0A0F9CK45"/>
<protein>
    <submittedName>
        <fullName evidence="1">Uncharacterized protein</fullName>
    </submittedName>
</protein>
<sequence length="243" mass="27352">MDLTKRLLAFAMVSVLAAAEADASPYRPAPPYDPGAKWCEGDIPVTREQSYGPDGAITQVGPYYFRICRWGNGDKPPSRKVMHLTYNPALVKDLSTTKVMGALFLVSHVSWKDRREFILKNHVETEIENISGMQYKVLIHEWIGQANPFYLFDSGPKIDGYEVPPHFFKCNEPIVQLTPSNANCTIYLPYRQITAHLTVTAKSTAEIPVDGIPLIAIEAERMIETSDITDEYETLSKKLPFIE</sequence>
<accession>A0A0F9CK45</accession>
<name>A0A0F9CK45_9ZZZZ</name>
<proteinExistence type="predicted"/>
<evidence type="ECO:0000313" key="1">
    <source>
        <dbReference type="EMBL" id="KKL26802.1"/>
    </source>
</evidence>
<reference evidence="1" key="1">
    <citation type="journal article" date="2015" name="Nature">
        <title>Complex archaea that bridge the gap between prokaryotes and eukaryotes.</title>
        <authorList>
            <person name="Spang A."/>
            <person name="Saw J.H."/>
            <person name="Jorgensen S.L."/>
            <person name="Zaremba-Niedzwiedzka K."/>
            <person name="Martijn J."/>
            <person name="Lind A.E."/>
            <person name="van Eijk R."/>
            <person name="Schleper C."/>
            <person name="Guy L."/>
            <person name="Ettema T.J."/>
        </authorList>
    </citation>
    <scope>NUCLEOTIDE SEQUENCE</scope>
</reference>